<dbReference type="WBParaSite" id="maker-uti_cns_0001095-snap-gene-0.4-mRNA-1">
    <property type="protein sequence ID" value="maker-uti_cns_0001095-snap-gene-0.4-mRNA-1"/>
    <property type="gene ID" value="maker-uti_cns_0001095-snap-gene-0.4"/>
</dbReference>
<evidence type="ECO:0000313" key="3">
    <source>
        <dbReference type="WBParaSite" id="maker-uti_cns_0001095-snap-gene-0.4-mRNA-1"/>
    </source>
</evidence>
<dbReference type="GO" id="GO:0098970">
    <property type="term" value="P:postsynaptic neurotransmitter receptor diffusion trapping"/>
    <property type="evidence" value="ECO:0007669"/>
    <property type="project" value="TreeGrafter"/>
</dbReference>
<feature type="transmembrane region" description="Helical" evidence="1">
    <location>
        <begin position="29"/>
        <end position="53"/>
    </location>
</feature>
<dbReference type="GO" id="GO:0005245">
    <property type="term" value="F:voltage-gated calcium channel activity"/>
    <property type="evidence" value="ECO:0007669"/>
    <property type="project" value="TreeGrafter"/>
</dbReference>
<evidence type="ECO:0000313" key="2">
    <source>
        <dbReference type="Proteomes" id="UP000095280"/>
    </source>
</evidence>
<organism evidence="2 3">
    <name type="scientific">Macrostomum lignano</name>
    <dbReference type="NCBI Taxonomy" id="282301"/>
    <lineage>
        <taxon>Eukaryota</taxon>
        <taxon>Metazoa</taxon>
        <taxon>Spiralia</taxon>
        <taxon>Lophotrochozoa</taxon>
        <taxon>Platyhelminthes</taxon>
        <taxon>Rhabditophora</taxon>
        <taxon>Macrostomorpha</taxon>
        <taxon>Macrostomida</taxon>
        <taxon>Macrostomidae</taxon>
        <taxon>Macrostomum</taxon>
    </lineage>
</organism>
<dbReference type="GO" id="GO:0016247">
    <property type="term" value="F:channel regulator activity"/>
    <property type="evidence" value="ECO:0007669"/>
    <property type="project" value="TreeGrafter"/>
</dbReference>
<dbReference type="PANTHER" id="PTHR12107">
    <property type="entry name" value="VOLTAGE-DEPENDENT CALCIUM CHANNEL GAMMA SUBUNIT"/>
    <property type="match status" value="1"/>
</dbReference>
<name>A0A1I8G8T3_9PLAT</name>
<accession>A0A1I8G8T3</accession>
<keyword evidence="2" id="KW-1185">Reference proteome</keyword>
<dbReference type="AlphaFoldDB" id="A0A1I8G8T3"/>
<feature type="transmembrane region" description="Helical" evidence="1">
    <location>
        <begin position="82"/>
        <end position="102"/>
    </location>
</feature>
<keyword evidence="1" id="KW-0812">Transmembrane</keyword>
<dbReference type="GO" id="GO:0099590">
    <property type="term" value="P:neurotransmitter receptor internalization"/>
    <property type="evidence" value="ECO:0007669"/>
    <property type="project" value="TreeGrafter"/>
</dbReference>
<dbReference type="Proteomes" id="UP000095280">
    <property type="component" value="Unplaced"/>
</dbReference>
<dbReference type="GO" id="GO:0032281">
    <property type="term" value="C:AMPA glutamate receptor complex"/>
    <property type="evidence" value="ECO:0007669"/>
    <property type="project" value="TreeGrafter"/>
</dbReference>
<sequence length="125" mass="14480">MGTPLYMVSLAFLIIANVMSLFQNSNRIFFPFINAILLIFSSLLLSMGCIYFIGAVDFEGLNDHPEEKDRPVSYEFGYCFKLVWLSFLLENLAIAVNVYLWMSYRSEDLKHQRENIASFKNIAMQ</sequence>
<dbReference type="PANTHER" id="PTHR12107:SF0">
    <property type="entry name" value="STARGAZIN (MAMMALIAN CALCIUM CHANNEL) HOMOLOG"/>
    <property type="match status" value="1"/>
</dbReference>
<keyword evidence="1" id="KW-1133">Transmembrane helix</keyword>
<dbReference type="GO" id="GO:0051968">
    <property type="term" value="P:positive regulation of synaptic transmission, glutamatergic"/>
    <property type="evidence" value="ECO:0007669"/>
    <property type="project" value="TreeGrafter"/>
</dbReference>
<keyword evidence="1" id="KW-0472">Membrane</keyword>
<dbReference type="GO" id="GO:0098839">
    <property type="term" value="C:postsynaptic density membrane"/>
    <property type="evidence" value="ECO:0007669"/>
    <property type="project" value="TreeGrafter"/>
</dbReference>
<evidence type="ECO:0000256" key="1">
    <source>
        <dbReference type="SAM" id="Phobius"/>
    </source>
</evidence>
<reference evidence="3" key="1">
    <citation type="submission" date="2016-11" db="UniProtKB">
        <authorList>
            <consortium name="WormBaseParasite"/>
        </authorList>
    </citation>
    <scope>IDENTIFICATION</scope>
</reference>
<dbReference type="Gene3D" id="1.20.140.150">
    <property type="match status" value="1"/>
</dbReference>
<dbReference type="InterPro" id="IPR051072">
    <property type="entry name" value="CACNG_subunit"/>
</dbReference>
<feature type="transmembrane region" description="Helical" evidence="1">
    <location>
        <begin position="6"/>
        <end position="22"/>
    </location>
</feature>
<protein>
    <submittedName>
        <fullName evidence="3">Uncharacterized protein</fullName>
    </submittedName>
</protein>
<proteinExistence type="predicted"/>
<dbReference type="GO" id="GO:0098943">
    <property type="term" value="P:neurotransmitter receptor transport, postsynaptic endosome to lysosome"/>
    <property type="evidence" value="ECO:0007669"/>
    <property type="project" value="TreeGrafter"/>
</dbReference>
<dbReference type="GO" id="GO:0019226">
    <property type="term" value="P:transmission of nerve impulse"/>
    <property type="evidence" value="ECO:0007669"/>
    <property type="project" value="TreeGrafter"/>
</dbReference>